<comment type="caution">
    <text evidence="2">The sequence shown here is derived from an EMBL/GenBank/DDBJ whole genome shotgun (WGS) entry which is preliminary data.</text>
</comment>
<dbReference type="EMBL" id="JBCAUS010000002">
    <property type="protein sequence ID" value="MEL4304583.1"/>
    <property type="molecule type" value="Genomic_DNA"/>
</dbReference>
<keyword evidence="3" id="KW-1185">Reference proteome</keyword>
<reference evidence="2 3" key="1">
    <citation type="submission" date="2024-04" db="EMBL/GenBank/DDBJ databases">
        <title>Methanococcoides sp. LMO-2.</title>
        <authorList>
            <person name="Liang L."/>
        </authorList>
    </citation>
    <scope>NUCLEOTIDE SEQUENCE [LARGE SCALE GENOMIC DNA]</scope>
    <source>
        <strain evidence="2 3">LMO-2</strain>
    </source>
</reference>
<keyword evidence="1" id="KW-1133">Transmembrane helix</keyword>
<name>A0ABU9KUD7_9EURY</name>
<accession>A0ABU9KUD7</accession>
<evidence type="ECO:0000256" key="1">
    <source>
        <dbReference type="SAM" id="Phobius"/>
    </source>
</evidence>
<evidence type="ECO:0000313" key="2">
    <source>
        <dbReference type="EMBL" id="MEL4304583.1"/>
    </source>
</evidence>
<keyword evidence="1" id="KW-0472">Membrane</keyword>
<evidence type="ECO:0000313" key="3">
    <source>
        <dbReference type="Proteomes" id="UP001396646"/>
    </source>
</evidence>
<evidence type="ECO:0008006" key="4">
    <source>
        <dbReference type="Google" id="ProtNLM"/>
    </source>
</evidence>
<keyword evidence="1" id="KW-0812">Transmembrane</keyword>
<sequence length="172" mass="19487">MMLTMQKLFALTILFILIIATNAQASWSPEAGEMSYQIDRSDRIAVGNVTNIQEYPEYSIVTIQVNEWLMEPLPSDEIEVITEIGSTYINNNEPQFYKGESVILMLQDINVTENRFEVTIGEPGKHPVTDRDEIISELESMTGSNNVIPFIGSYVLILVFVCVGFMLRRSQN</sequence>
<proteinExistence type="predicted"/>
<feature type="transmembrane region" description="Helical" evidence="1">
    <location>
        <begin position="147"/>
        <end position="167"/>
    </location>
</feature>
<dbReference type="RefSeq" id="WP_342126301.1">
    <property type="nucleotide sequence ID" value="NZ_JBCAUS010000002.1"/>
</dbReference>
<gene>
    <name evidence="2" type="ORF">WOA13_01845</name>
</gene>
<organism evidence="2 3">
    <name type="scientific">Methanococcoides cohabitans</name>
    <dbReference type="NCBI Taxonomy" id="3136559"/>
    <lineage>
        <taxon>Archaea</taxon>
        <taxon>Methanobacteriati</taxon>
        <taxon>Methanobacteriota</taxon>
        <taxon>Stenosarchaea group</taxon>
        <taxon>Methanomicrobia</taxon>
        <taxon>Methanosarcinales</taxon>
        <taxon>Methanosarcinaceae</taxon>
        <taxon>Methanococcoides</taxon>
    </lineage>
</organism>
<protein>
    <recommendedName>
        <fullName evidence="4">S-layer family duplication domain-containing protein</fullName>
    </recommendedName>
</protein>
<dbReference type="Proteomes" id="UP001396646">
    <property type="component" value="Unassembled WGS sequence"/>
</dbReference>